<keyword evidence="5 13" id="KW-0862">Zinc</keyword>
<dbReference type="AlphaFoldDB" id="A0A3A3F6F6"/>
<feature type="binding site" evidence="13">
    <location>
        <position position="8"/>
    </location>
    <ligand>
        <name>Mg(2+)</name>
        <dbReference type="ChEBI" id="CHEBI:18420"/>
    </ligand>
</feature>
<dbReference type="GO" id="GO:0046872">
    <property type="term" value="F:metal ion binding"/>
    <property type="evidence" value="ECO:0007669"/>
    <property type="project" value="UniProtKB-KW"/>
</dbReference>
<name>A0A3A3F6F6_9GAMM</name>
<evidence type="ECO:0000256" key="11">
    <source>
        <dbReference type="PIRSR" id="PIRSR004682-2"/>
    </source>
</evidence>
<comment type="caution">
    <text evidence="14">The sequence shown here is derived from an EMBL/GenBank/DDBJ whole genome shotgun (WGS) entry which is preliminary data.</text>
</comment>
<keyword evidence="13" id="KW-0460">Magnesium</keyword>
<evidence type="ECO:0000256" key="13">
    <source>
        <dbReference type="PIRSR" id="PIRSR004682-4"/>
    </source>
</evidence>
<feature type="binding site" evidence="11">
    <location>
        <begin position="8"/>
        <end position="10"/>
    </location>
    <ligand>
        <name>substrate</name>
    </ligand>
</feature>
<feature type="site" description="Stabilizes the phosphoryl group" evidence="12">
    <location>
        <position position="108"/>
    </location>
</feature>
<dbReference type="InterPro" id="IPR004446">
    <property type="entry name" value="Heptose_bisP_phosphatase"/>
</dbReference>
<comment type="subcellular location">
    <subcellularLocation>
        <location evidence="1 9">Cytoplasm</location>
    </subcellularLocation>
</comment>
<comment type="cofactor">
    <cofactor evidence="13">
        <name>Zn(2+)</name>
        <dbReference type="ChEBI" id="CHEBI:29105"/>
    </cofactor>
</comment>
<sequence>MSKVLFLDRDGVVNIDHGYVYKPEEFEFVPGVFEACKAFTDAGYKIVVVTNQSGIGRGYYSEQDFSNLTEWMKGEFLRHGVTILDVYFCPHHPSKAEPAYLQECNCRKPAPGMLLQAIDEHQIDPSQSIMVGDKLGDLIAAERANIATRVLVRSGQSYAESTEQHADVVCESLAELPALILQS</sequence>
<dbReference type="SUPFAM" id="SSF56784">
    <property type="entry name" value="HAD-like"/>
    <property type="match status" value="1"/>
</dbReference>
<evidence type="ECO:0000256" key="6">
    <source>
        <dbReference type="ARBA" id="ARBA00023277"/>
    </source>
</evidence>
<dbReference type="Pfam" id="PF13242">
    <property type="entry name" value="Hydrolase_like"/>
    <property type="match status" value="1"/>
</dbReference>
<evidence type="ECO:0000256" key="2">
    <source>
        <dbReference type="ARBA" id="ARBA00022490"/>
    </source>
</evidence>
<evidence type="ECO:0000256" key="12">
    <source>
        <dbReference type="PIRSR" id="PIRSR004682-3"/>
    </source>
</evidence>
<feature type="site" description="Stabilizes the phosphoryl group" evidence="12">
    <location>
        <position position="50"/>
    </location>
</feature>
<dbReference type="RefSeq" id="WP_063703072.1">
    <property type="nucleotide sequence ID" value="NZ_LRRU01000018.1"/>
</dbReference>
<feature type="binding site" evidence="13">
    <location>
        <position position="10"/>
    </location>
    <ligand>
        <name>Mg(2+)</name>
        <dbReference type="ChEBI" id="CHEBI:18420"/>
    </ligand>
</feature>
<dbReference type="Proteomes" id="UP000265938">
    <property type="component" value="Unassembled WGS sequence"/>
</dbReference>
<feature type="active site" description="Nucleophile" evidence="10">
    <location>
        <position position="8"/>
    </location>
</feature>
<keyword evidence="6 9" id="KW-0119">Carbohydrate metabolism</keyword>
<dbReference type="CDD" id="cd07503">
    <property type="entry name" value="HAD_HisB-N"/>
    <property type="match status" value="1"/>
</dbReference>
<dbReference type="NCBIfam" id="TIGR00213">
    <property type="entry name" value="GmhB_yaeD"/>
    <property type="match status" value="1"/>
</dbReference>
<dbReference type="PANTHER" id="PTHR42891">
    <property type="entry name" value="D-GLYCERO-BETA-D-MANNO-HEPTOSE-1,7-BISPHOSPHATE 7-PHOSPHATASE"/>
    <property type="match status" value="1"/>
</dbReference>
<gene>
    <name evidence="14" type="ORF">D4741_06850</name>
</gene>
<dbReference type="InterPro" id="IPR006543">
    <property type="entry name" value="Histidinol-phos"/>
</dbReference>
<feature type="site" description="Contributes to substrate recognition" evidence="12">
    <location>
        <position position="107"/>
    </location>
</feature>
<evidence type="ECO:0000256" key="9">
    <source>
        <dbReference type="PIRNR" id="PIRNR004682"/>
    </source>
</evidence>
<proteinExistence type="inferred from homology"/>
<dbReference type="FunFam" id="3.40.50.1000:FF:000037">
    <property type="entry name" value="D,D-heptose 1,7-bisphosphate phosphatase"/>
    <property type="match status" value="1"/>
</dbReference>
<organism evidence="14 15">
    <name type="scientific">Pseudoalteromonas gelatinilytica</name>
    <dbReference type="NCBI Taxonomy" id="1703256"/>
    <lineage>
        <taxon>Bacteria</taxon>
        <taxon>Pseudomonadati</taxon>
        <taxon>Pseudomonadota</taxon>
        <taxon>Gammaproteobacteria</taxon>
        <taxon>Alteromonadales</taxon>
        <taxon>Pseudoalteromonadaceae</taxon>
        <taxon>Pseudoalteromonas</taxon>
    </lineage>
</organism>
<evidence type="ECO:0000256" key="3">
    <source>
        <dbReference type="ARBA" id="ARBA00022723"/>
    </source>
</evidence>
<keyword evidence="4 9" id="KW-0378">Hydrolase</keyword>
<feature type="binding site" evidence="13">
    <location>
        <position position="106"/>
    </location>
    <ligand>
        <name>Zn(2+)</name>
        <dbReference type="ChEBI" id="CHEBI:29105"/>
    </ligand>
</feature>
<feature type="binding site" evidence="11">
    <location>
        <position position="134"/>
    </location>
    <ligand>
        <name>substrate</name>
    </ligand>
</feature>
<dbReference type="GO" id="GO:0016791">
    <property type="term" value="F:phosphatase activity"/>
    <property type="evidence" value="ECO:0007669"/>
    <property type="project" value="InterPro"/>
</dbReference>
<dbReference type="InterPro" id="IPR006549">
    <property type="entry name" value="HAD-SF_hydro_IIIA"/>
</dbReference>
<comment type="cofactor">
    <cofactor evidence="13">
        <name>Mg(2+)</name>
        <dbReference type="ChEBI" id="CHEBI:18420"/>
    </cofactor>
</comment>
<feature type="binding site" evidence="13">
    <location>
        <position position="134"/>
    </location>
    <ligand>
        <name>Mg(2+)</name>
        <dbReference type="ChEBI" id="CHEBI:18420"/>
    </ligand>
</feature>
<dbReference type="GO" id="GO:0005975">
    <property type="term" value="P:carbohydrate metabolic process"/>
    <property type="evidence" value="ECO:0007669"/>
    <property type="project" value="InterPro"/>
</dbReference>
<feature type="binding site" evidence="13">
    <location>
        <position position="91"/>
    </location>
    <ligand>
        <name>Zn(2+)</name>
        <dbReference type="ChEBI" id="CHEBI:29105"/>
    </ligand>
</feature>
<evidence type="ECO:0000313" key="15">
    <source>
        <dbReference type="Proteomes" id="UP000265938"/>
    </source>
</evidence>
<keyword evidence="2 9" id="KW-0963">Cytoplasm</keyword>
<dbReference type="GO" id="GO:0005737">
    <property type="term" value="C:cytoplasm"/>
    <property type="evidence" value="ECO:0007669"/>
    <property type="project" value="UniProtKB-SubCell"/>
</dbReference>
<dbReference type="EMBL" id="QYSE01000001">
    <property type="protein sequence ID" value="RJF37778.1"/>
    <property type="molecule type" value="Genomic_DNA"/>
</dbReference>
<feature type="binding site" evidence="13">
    <location>
        <position position="104"/>
    </location>
    <ligand>
        <name>Zn(2+)</name>
        <dbReference type="ChEBI" id="CHEBI:29105"/>
    </ligand>
</feature>
<evidence type="ECO:0000256" key="8">
    <source>
        <dbReference type="ARBA" id="ARBA00061616"/>
    </source>
</evidence>
<dbReference type="NCBIfam" id="TIGR01656">
    <property type="entry name" value="Histidinol-ppas"/>
    <property type="match status" value="1"/>
</dbReference>
<dbReference type="Gene3D" id="3.40.50.1000">
    <property type="entry name" value="HAD superfamily/HAD-like"/>
    <property type="match status" value="1"/>
</dbReference>
<feature type="binding site" evidence="11">
    <location>
        <begin position="107"/>
        <end position="108"/>
    </location>
    <ligand>
        <name>substrate</name>
    </ligand>
</feature>
<evidence type="ECO:0000256" key="10">
    <source>
        <dbReference type="PIRSR" id="PIRSR004682-1"/>
    </source>
</evidence>
<feature type="binding site" evidence="11">
    <location>
        <begin position="16"/>
        <end position="19"/>
    </location>
    <ligand>
        <name>substrate</name>
    </ligand>
</feature>
<dbReference type="InterPro" id="IPR023214">
    <property type="entry name" value="HAD_sf"/>
</dbReference>
<dbReference type="NCBIfam" id="TIGR01662">
    <property type="entry name" value="HAD-SF-IIIA"/>
    <property type="match status" value="1"/>
</dbReference>
<evidence type="ECO:0000256" key="1">
    <source>
        <dbReference type="ARBA" id="ARBA00004496"/>
    </source>
</evidence>
<accession>A0A3A3F6F6</accession>
<keyword evidence="3 13" id="KW-0479">Metal-binding</keyword>
<feature type="binding site" evidence="13">
    <location>
        <position position="133"/>
    </location>
    <ligand>
        <name>Mg(2+)</name>
        <dbReference type="ChEBI" id="CHEBI:18420"/>
    </ligand>
</feature>
<comment type="similarity">
    <text evidence="8 9">Belongs to the gmhB family.</text>
</comment>
<protein>
    <recommendedName>
        <fullName evidence="7 9">D,D-heptose 1,7-bisphosphate phosphatase</fullName>
        <ecNumber evidence="9">3.1.3.-</ecNumber>
    </recommendedName>
</protein>
<feature type="active site" description="Proton donor" evidence="10">
    <location>
        <position position="10"/>
    </location>
</feature>
<feature type="binding site" evidence="11">
    <location>
        <begin position="50"/>
        <end position="53"/>
    </location>
    <ligand>
        <name>substrate</name>
    </ligand>
</feature>
<feature type="binding site" evidence="13">
    <location>
        <position position="89"/>
    </location>
    <ligand>
        <name>Zn(2+)</name>
        <dbReference type="ChEBI" id="CHEBI:29105"/>
    </ligand>
</feature>
<evidence type="ECO:0000256" key="7">
    <source>
        <dbReference type="ARBA" id="ARBA00031828"/>
    </source>
</evidence>
<evidence type="ECO:0000256" key="5">
    <source>
        <dbReference type="ARBA" id="ARBA00022833"/>
    </source>
</evidence>
<dbReference type="NCBIfam" id="NF006506">
    <property type="entry name" value="PRK08942.1"/>
    <property type="match status" value="1"/>
</dbReference>
<dbReference type="InterPro" id="IPR036412">
    <property type="entry name" value="HAD-like_sf"/>
</dbReference>
<reference evidence="14 15" key="1">
    <citation type="submission" date="2018-09" db="EMBL/GenBank/DDBJ databases">
        <title>Identification of marine bacteria producing industrial enzymes.</title>
        <authorList>
            <person name="Cheng T.H."/>
            <person name="Saidin J."/>
            <person name="Muhd D.D."/>
            <person name="Isa M.N.M."/>
            <person name="Bakar M.F.A."/>
            <person name="Ismail N."/>
        </authorList>
    </citation>
    <scope>NUCLEOTIDE SEQUENCE [LARGE SCALE GENOMIC DNA]</scope>
    <source>
        <strain evidence="14 15">MNAD 1.6</strain>
    </source>
</reference>
<dbReference type="PIRSF" id="PIRSF004682">
    <property type="entry name" value="GmhB"/>
    <property type="match status" value="1"/>
</dbReference>
<dbReference type="EC" id="3.1.3.-" evidence="9"/>
<evidence type="ECO:0000256" key="4">
    <source>
        <dbReference type="ARBA" id="ARBA00022801"/>
    </source>
</evidence>
<evidence type="ECO:0000313" key="14">
    <source>
        <dbReference type="EMBL" id="RJF37778.1"/>
    </source>
</evidence>
<dbReference type="PANTHER" id="PTHR42891:SF1">
    <property type="entry name" value="D-GLYCERO-BETA-D-MANNO-HEPTOSE-1,7-BISPHOSPHATE 7-PHOSPHATASE"/>
    <property type="match status" value="1"/>
</dbReference>